<dbReference type="SUPFAM" id="SSF47413">
    <property type="entry name" value="lambda repressor-like DNA-binding domains"/>
    <property type="match status" value="1"/>
</dbReference>
<dbReference type="SMART" id="SM00530">
    <property type="entry name" value="HTH_XRE"/>
    <property type="match status" value="1"/>
</dbReference>
<dbReference type="CDD" id="cd00093">
    <property type="entry name" value="HTH_XRE"/>
    <property type="match status" value="1"/>
</dbReference>
<feature type="domain" description="HTH cro/C1-type" evidence="3">
    <location>
        <begin position="13"/>
        <end position="67"/>
    </location>
</feature>
<evidence type="ECO:0000256" key="1">
    <source>
        <dbReference type="ARBA" id="ARBA00023125"/>
    </source>
</evidence>
<evidence type="ECO:0000313" key="5">
    <source>
        <dbReference type="Proteomes" id="UP001440599"/>
    </source>
</evidence>
<keyword evidence="2" id="KW-1133">Transmembrane helix</keyword>
<keyword evidence="2" id="KW-0812">Transmembrane</keyword>
<dbReference type="InterPro" id="IPR010982">
    <property type="entry name" value="Lambda_DNA-bd_dom_sf"/>
</dbReference>
<dbReference type="InterPro" id="IPR001387">
    <property type="entry name" value="Cro/C1-type_HTH"/>
</dbReference>
<gene>
    <name evidence="4" type="ORF">WMO45_09440</name>
</gene>
<sequence length="253" mass="28427">MFEIDREAFGAFLVQLRKEKGLTQKELAGRLYVSDKAVSKWERGLSLPDIALLTPLAENLGVTVTELLRGERLAAESLPVDQVEELVTSSLELSGTQRQQKWQDRRQRGVLFALSAALTLLELLVLRQAGFSWPVLWNDLGTVEGLCLLFGAWVCLFAPDVLPAYYDQNHISSFSSGPFRMNLAGVRISNRNWPHLMGAARWWLLLTPVVFPLLYLFLQWVAPEVWADGRLWLTLGAALGLFVPMLIAGKLHE</sequence>
<accession>A0ABV1ERW6</accession>
<feature type="transmembrane region" description="Helical" evidence="2">
    <location>
        <begin position="230"/>
        <end position="249"/>
    </location>
</feature>
<dbReference type="PANTHER" id="PTHR46558">
    <property type="entry name" value="TRACRIPTIONAL REGULATORY PROTEIN-RELATED-RELATED"/>
    <property type="match status" value="1"/>
</dbReference>
<keyword evidence="2" id="KW-0472">Membrane</keyword>
<evidence type="ECO:0000256" key="2">
    <source>
        <dbReference type="SAM" id="Phobius"/>
    </source>
</evidence>
<dbReference type="PROSITE" id="PS50943">
    <property type="entry name" value="HTH_CROC1"/>
    <property type="match status" value="1"/>
</dbReference>
<dbReference type="Proteomes" id="UP001440599">
    <property type="component" value="Unassembled WGS sequence"/>
</dbReference>
<feature type="transmembrane region" description="Helical" evidence="2">
    <location>
        <begin position="109"/>
        <end position="126"/>
    </location>
</feature>
<protein>
    <submittedName>
        <fullName evidence="4">Helix-turn-helix transcriptional regulator</fullName>
    </submittedName>
</protein>
<dbReference type="EMBL" id="JBBMFT010000005">
    <property type="protein sequence ID" value="MEQ2456745.1"/>
    <property type="molecule type" value="Genomic_DNA"/>
</dbReference>
<dbReference type="Gene3D" id="1.10.260.40">
    <property type="entry name" value="lambda repressor-like DNA-binding domains"/>
    <property type="match status" value="1"/>
</dbReference>
<proteinExistence type="predicted"/>
<keyword evidence="1" id="KW-0238">DNA-binding</keyword>
<dbReference type="PANTHER" id="PTHR46558:SF4">
    <property type="entry name" value="DNA-BIDING PHAGE PROTEIN"/>
    <property type="match status" value="1"/>
</dbReference>
<organism evidence="4 5">
    <name type="scientific">Flavonifractor hominis</name>
    <dbReference type="NCBI Taxonomy" id="3133178"/>
    <lineage>
        <taxon>Bacteria</taxon>
        <taxon>Bacillati</taxon>
        <taxon>Bacillota</taxon>
        <taxon>Clostridia</taxon>
        <taxon>Eubacteriales</taxon>
        <taxon>Oscillospiraceae</taxon>
        <taxon>Flavonifractor</taxon>
    </lineage>
</organism>
<evidence type="ECO:0000313" key="4">
    <source>
        <dbReference type="EMBL" id="MEQ2456745.1"/>
    </source>
</evidence>
<reference evidence="4 5" key="1">
    <citation type="submission" date="2024-03" db="EMBL/GenBank/DDBJ databases">
        <title>Human intestinal bacterial collection.</title>
        <authorList>
            <person name="Pauvert C."/>
            <person name="Hitch T.C.A."/>
            <person name="Clavel T."/>
        </authorList>
    </citation>
    <scope>NUCLEOTIDE SEQUENCE [LARGE SCALE GENOMIC DNA]</scope>
    <source>
        <strain evidence="4 5">CLA-AP-H34</strain>
    </source>
</reference>
<name>A0ABV1ERW6_9FIRM</name>
<evidence type="ECO:0000259" key="3">
    <source>
        <dbReference type="PROSITE" id="PS50943"/>
    </source>
</evidence>
<feature type="transmembrane region" description="Helical" evidence="2">
    <location>
        <begin position="199"/>
        <end position="218"/>
    </location>
</feature>
<feature type="transmembrane region" description="Helical" evidence="2">
    <location>
        <begin position="146"/>
        <end position="166"/>
    </location>
</feature>
<keyword evidence="5" id="KW-1185">Reference proteome</keyword>
<dbReference type="Pfam" id="PF01381">
    <property type="entry name" value="HTH_3"/>
    <property type="match status" value="1"/>
</dbReference>
<comment type="caution">
    <text evidence="4">The sequence shown here is derived from an EMBL/GenBank/DDBJ whole genome shotgun (WGS) entry which is preliminary data.</text>
</comment>
<dbReference type="RefSeq" id="WP_349140435.1">
    <property type="nucleotide sequence ID" value="NZ_JBBMFT010000005.1"/>
</dbReference>